<accession>A0A4R7FIW5</accession>
<name>A0A4R7FIW5_9MICO</name>
<keyword evidence="3" id="KW-1185">Reference proteome</keyword>
<dbReference type="RefSeq" id="WP_133767555.1">
    <property type="nucleotide sequence ID" value="NZ_BAAARP010000001.1"/>
</dbReference>
<reference evidence="2 3" key="1">
    <citation type="submission" date="2019-03" db="EMBL/GenBank/DDBJ databases">
        <title>Genomic Encyclopedia of Archaeal and Bacterial Type Strains, Phase II (KMG-II): from individual species to whole genera.</title>
        <authorList>
            <person name="Goeker M."/>
        </authorList>
    </citation>
    <scope>NUCLEOTIDE SEQUENCE [LARGE SCALE GENOMIC DNA]</scope>
    <source>
        <strain evidence="2 3">DSM 24782</strain>
    </source>
</reference>
<dbReference type="SMART" id="SM00226">
    <property type="entry name" value="LMWPc"/>
    <property type="match status" value="1"/>
</dbReference>
<dbReference type="Gene3D" id="3.40.50.2300">
    <property type="match status" value="1"/>
</dbReference>
<gene>
    <name evidence="2" type="ORF">CLV52_3414</name>
</gene>
<feature type="domain" description="Phosphotyrosine protein phosphatase I" evidence="1">
    <location>
        <begin position="6"/>
        <end position="144"/>
    </location>
</feature>
<dbReference type="InterPro" id="IPR036196">
    <property type="entry name" value="Ptyr_pPase_sf"/>
</dbReference>
<organism evidence="2 3">
    <name type="scientific">Amnibacterium kyonggiense</name>
    <dbReference type="NCBI Taxonomy" id="595671"/>
    <lineage>
        <taxon>Bacteria</taxon>
        <taxon>Bacillati</taxon>
        <taxon>Actinomycetota</taxon>
        <taxon>Actinomycetes</taxon>
        <taxon>Micrococcales</taxon>
        <taxon>Microbacteriaceae</taxon>
        <taxon>Amnibacterium</taxon>
    </lineage>
</organism>
<dbReference type="InterPro" id="IPR023485">
    <property type="entry name" value="Ptyr_pPase"/>
</dbReference>
<protein>
    <submittedName>
        <fullName evidence="2">Protein-tyrosine-phosphatase</fullName>
    </submittedName>
</protein>
<evidence type="ECO:0000313" key="2">
    <source>
        <dbReference type="EMBL" id="TDS74892.1"/>
    </source>
</evidence>
<evidence type="ECO:0000313" key="3">
    <source>
        <dbReference type="Proteomes" id="UP000295344"/>
    </source>
</evidence>
<dbReference type="AlphaFoldDB" id="A0A4R7FIW5"/>
<dbReference type="SUPFAM" id="SSF52788">
    <property type="entry name" value="Phosphotyrosine protein phosphatases I"/>
    <property type="match status" value="1"/>
</dbReference>
<comment type="caution">
    <text evidence="2">The sequence shown here is derived from an EMBL/GenBank/DDBJ whole genome shotgun (WGS) entry which is preliminary data.</text>
</comment>
<proteinExistence type="predicted"/>
<sequence>MTNPPQRILVVGDDDICTAPFVAALLRTRLAGRDDVRVASAGLDGVVGQPACDHAIEAASAGADLRDHRSEPVTAERIRKADLVLTIDGEERSLVNRMAPGFQTKVFALREASTIAQAGDRWGRLDAVAAVAERLHRDRGLPKPKRIPVPRRGVLLRPVVELGLDDLPEAHHLDGAAHGWALEQARAAAAGIAAVLVALRAGAASAA</sequence>
<dbReference type="EMBL" id="SOAM01000004">
    <property type="protein sequence ID" value="TDS74892.1"/>
    <property type="molecule type" value="Genomic_DNA"/>
</dbReference>
<dbReference type="Pfam" id="PF01451">
    <property type="entry name" value="LMWPc"/>
    <property type="match status" value="1"/>
</dbReference>
<evidence type="ECO:0000259" key="1">
    <source>
        <dbReference type="SMART" id="SM00226"/>
    </source>
</evidence>
<dbReference type="Proteomes" id="UP000295344">
    <property type="component" value="Unassembled WGS sequence"/>
</dbReference>
<dbReference type="OrthoDB" id="9784339at2"/>